<dbReference type="AlphaFoldDB" id="A0A318HHX5"/>
<evidence type="ECO:0000313" key="7">
    <source>
        <dbReference type="Proteomes" id="UP000247781"/>
    </source>
</evidence>
<dbReference type="RefSeq" id="WP_110316197.1">
    <property type="nucleotide sequence ID" value="NZ_QJJU01000006.1"/>
</dbReference>
<reference evidence="7" key="1">
    <citation type="submission" date="2018-05" db="EMBL/GenBank/DDBJ databases">
        <authorList>
            <person name="Deangelis K."/>
            <person name="Huntemann M."/>
            <person name="Clum A."/>
            <person name="Pillay M."/>
            <person name="Palaniappan K."/>
            <person name="Varghese N."/>
            <person name="Mikhailova N."/>
            <person name="Stamatis D."/>
            <person name="Reddy T."/>
            <person name="Daum C."/>
            <person name="Shapiro N."/>
            <person name="Ivanova N."/>
            <person name="Kyrpides N."/>
            <person name="Woyke T."/>
        </authorList>
    </citation>
    <scope>NUCLEOTIDE SEQUENCE [LARGE SCALE GENOMIC DNA]</scope>
    <source>
        <strain evidence="7">GAS496</strain>
    </source>
</reference>
<comment type="caution">
    <text evidence="6">The sequence shown here is derived from an EMBL/GenBank/DDBJ whole genome shotgun (WGS) entry which is preliminary data.</text>
</comment>
<evidence type="ECO:0000256" key="2">
    <source>
        <dbReference type="ARBA" id="ARBA00023125"/>
    </source>
</evidence>
<protein>
    <submittedName>
        <fullName evidence="6">TetR family transcriptional regulator</fullName>
    </submittedName>
</protein>
<proteinExistence type="predicted"/>
<gene>
    <name evidence="6" type="ORF">C8E89_106119</name>
</gene>
<keyword evidence="3" id="KW-0804">Transcription</keyword>
<evidence type="ECO:0000259" key="5">
    <source>
        <dbReference type="PROSITE" id="PS50977"/>
    </source>
</evidence>
<dbReference type="SUPFAM" id="SSF46689">
    <property type="entry name" value="Homeodomain-like"/>
    <property type="match status" value="1"/>
</dbReference>
<dbReference type="PROSITE" id="PS50977">
    <property type="entry name" value="HTH_TETR_2"/>
    <property type="match status" value="1"/>
</dbReference>
<dbReference type="OrthoDB" id="4377220at2"/>
<dbReference type="EMBL" id="QJJU01000006">
    <property type="protein sequence ID" value="PXX09193.1"/>
    <property type="molecule type" value="Genomic_DNA"/>
</dbReference>
<feature type="domain" description="HTH tetR-type" evidence="5">
    <location>
        <begin position="6"/>
        <end position="66"/>
    </location>
</feature>
<dbReference type="InterPro" id="IPR001647">
    <property type="entry name" value="HTH_TetR"/>
</dbReference>
<reference evidence="6 7" key="2">
    <citation type="submission" date="2018-06" db="EMBL/GenBank/DDBJ databases">
        <title>Sequencing of bacterial isolates from soil warming experiment in Harvard Forest, Massachusetts, USA.</title>
        <authorList>
            <person name="Deangelis K.PhD."/>
        </authorList>
    </citation>
    <scope>NUCLEOTIDE SEQUENCE [LARGE SCALE GENOMIC DNA]</scope>
    <source>
        <strain evidence="6 7">GAS496</strain>
    </source>
</reference>
<dbReference type="Proteomes" id="UP000247781">
    <property type="component" value="Unassembled WGS sequence"/>
</dbReference>
<keyword evidence="7" id="KW-1185">Reference proteome</keyword>
<organism evidence="6 7">
    <name type="scientific">Mycolicibacterium moriokaense</name>
    <dbReference type="NCBI Taxonomy" id="39691"/>
    <lineage>
        <taxon>Bacteria</taxon>
        <taxon>Bacillati</taxon>
        <taxon>Actinomycetota</taxon>
        <taxon>Actinomycetes</taxon>
        <taxon>Mycobacteriales</taxon>
        <taxon>Mycobacteriaceae</taxon>
        <taxon>Mycolicibacterium</taxon>
    </lineage>
</organism>
<name>A0A318HHX5_9MYCO</name>
<dbReference type="Gene3D" id="1.10.357.10">
    <property type="entry name" value="Tetracycline Repressor, domain 2"/>
    <property type="match status" value="1"/>
</dbReference>
<evidence type="ECO:0000256" key="1">
    <source>
        <dbReference type="ARBA" id="ARBA00023015"/>
    </source>
</evidence>
<evidence type="ECO:0000256" key="4">
    <source>
        <dbReference type="PROSITE-ProRule" id="PRU00335"/>
    </source>
</evidence>
<sequence length="193" mass="21029">MPRPQVYDRDATLDAAEELAVEGGVKAVTIRAVSERAGISNGAIYHAFGSRGGLVGRAWARAARRFLALQRQAVDAEDDPVRAVVVAADTPAVFSEQYPMSAQLWLRIPREELIGEAPAEVQTELRAIDTDFRDLLIRLSIAMWDRKDAASVAVIEDCVVGLPTGLMLRRPMPPTANTRRRLAVAVEAILSAK</sequence>
<dbReference type="PRINTS" id="PR00455">
    <property type="entry name" value="HTHTETR"/>
</dbReference>
<feature type="DNA-binding region" description="H-T-H motif" evidence="4">
    <location>
        <begin position="29"/>
        <end position="48"/>
    </location>
</feature>
<evidence type="ECO:0000313" key="6">
    <source>
        <dbReference type="EMBL" id="PXX09193.1"/>
    </source>
</evidence>
<dbReference type="PANTHER" id="PTHR47506">
    <property type="entry name" value="TRANSCRIPTIONAL REGULATORY PROTEIN"/>
    <property type="match status" value="1"/>
</dbReference>
<dbReference type="GO" id="GO:0003677">
    <property type="term" value="F:DNA binding"/>
    <property type="evidence" value="ECO:0007669"/>
    <property type="project" value="UniProtKB-UniRule"/>
</dbReference>
<dbReference type="Pfam" id="PF00440">
    <property type="entry name" value="TetR_N"/>
    <property type="match status" value="1"/>
</dbReference>
<accession>A0A318HHX5</accession>
<evidence type="ECO:0000256" key="3">
    <source>
        <dbReference type="ARBA" id="ARBA00023163"/>
    </source>
</evidence>
<keyword evidence="2 4" id="KW-0238">DNA-binding</keyword>
<dbReference type="InterPro" id="IPR009057">
    <property type="entry name" value="Homeodomain-like_sf"/>
</dbReference>
<dbReference type="PANTHER" id="PTHR47506:SF1">
    <property type="entry name" value="HTH-TYPE TRANSCRIPTIONAL REGULATOR YJDC"/>
    <property type="match status" value="1"/>
</dbReference>
<keyword evidence="1" id="KW-0805">Transcription regulation</keyword>